<protein>
    <recommendedName>
        <fullName evidence="5">Molybdopterin synthase sulfur carrier subunit</fullName>
    </recommendedName>
    <alternativeName>
        <fullName evidence="11">MPT synthase subunit 1</fullName>
    </alternativeName>
    <alternativeName>
        <fullName evidence="8">Molybdenum cofactor biosynthesis protein D</fullName>
    </alternativeName>
    <alternativeName>
        <fullName evidence="10">Molybdopterin-converting factor small subunit</fullName>
    </alternativeName>
    <alternativeName>
        <fullName evidence="9">Molybdopterin-converting factor subunit 1</fullName>
    </alternativeName>
    <alternativeName>
        <fullName evidence="12">Sulfur carrier protein MoaD</fullName>
    </alternativeName>
</protein>
<dbReference type="InterPro" id="IPR012675">
    <property type="entry name" value="Beta-grasp_dom_sf"/>
</dbReference>
<dbReference type="STRING" id="1385510.GCA_000425205_01804"/>
<dbReference type="OrthoDB" id="9801945at2"/>
<name>A0A0A5GND4_9BACI</name>
<accession>A0A0A5GND4</accession>
<reference evidence="13 14" key="1">
    <citation type="submission" date="2013-08" db="EMBL/GenBank/DDBJ databases">
        <authorList>
            <person name="Huang J."/>
            <person name="Wang G."/>
        </authorList>
    </citation>
    <scope>NUCLEOTIDE SEQUENCE [LARGE SCALE GENOMIC DNA]</scope>
    <source>
        <strain evidence="13 14">JSM 076056</strain>
    </source>
</reference>
<dbReference type="eggNOG" id="COG1977">
    <property type="taxonomic scope" value="Bacteria"/>
</dbReference>
<dbReference type="AlphaFoldDB" id="A0A0A5GND4"/>
<evidence type="ECO:0000256" key="10">
    <source>
        <dbReference type="ARBA" id="ARBA00077809"/>
    </source>
</evidence>
<dbReference type="FunFam" id="3.10.20.30:FF:000010">
    <property type="entry name" value="Molybdopterin synthase sulfur carrier subunit"/>
    <property type="match status" value="1"/>
</dbReference>
<evidence type="ECO:0000256" key="12">
    <source>
        <dbReference type="ARBA" id="ARBA00078992"/>
    </source>
</evidence>
<dbReference type="GO" id="GO:0006777">
    <property type="term" value="P:Mo-molybdopterin cofactor biosynthetic process"/>
    <property type="evidence" value="ECO:0007669"/>
    <property type="project" value="UniProtKB-KW"/>
</dbReference>
<dbReference type="InterPro" id="IPR003749">
    <property type="entry name" value="ThiS/MoaD-like"/>
</dbReference>
<evidence type="ECO:0000256" key="7">
    <source>
        <dbReference type="ARBA" id="ARBA00063099"/>
    </source>
</evidence>
<dbReference type="Proteomes" id="UP000030528">
    <property type="component" value="Unassembled WGS sequence"/>
</dbReference>
<dbReference type="UniPathway" id="UPA00344"/>
<comment type="function">
    <text evidence="6">Involved in sulfur transfer in the conversion of molybdopterin precursor Z to molybdopterin.</text>
</comment>
<dbReference type="InterPro" id="IPR010038">
    <property type="entry name" value="MoaD_arc-typ"/>
</dbReference>
<dbReference type="GO" id="GO:0000166">
    <property type="term" value="F:nucleotide binding"/>
    <property type="evidence" value="ECO:0007669"/>
    <property type="project" value="UniProtKB-KW"/>
</dbReference>
<sequence length="77" mass="8359">MVNVLLFAQFQEAAGRETVEIEAAGQSVAHVKSVLKENYNLQDLDQAMTSINEEYVDMDTILNDGDTVAFIPPVSGG</sequence>
<gene>
    <name evidence="13" type="ORF">N781_15265</name>
</gene>
<evidence type="ECO:0000256" key="9">
    <source>
        <dbReference type="ARBA" id="ARBA00076711"/>
    </source>
</evidence>
<keyword evidence="3" id="KW-0501">Molybdenum cofactor biosynthesis</keyword>
<evidence type="ECO:0000256" key="5">
    <source>
        <dbReference type="ARBA" id="ARBA00024247"/>
    </source>
</evidence>
<dbReference type="GO" id="GO:1990133">
    <property type="term" value="C:molybdopterin adenylyltransferase complex"/>
    <property type="evidence" value="ECO:0007669"/>
    <property type="project" value="TreeGrafter"/>
</dbReference>
<evidence type="ECO:0000256" key="8">
    <source>
        <dbReference type="ARBA" id="ARBA00075076"/>
    </source>
</evidence>
<dbReference type="Pfam" id="PF02597">
    <property type="entry name" value="ThiS"/>
    <property type="match status" value="1"/>
</dbReference>
<evidence type="ECO:0000256" key="11">
    <source>
        <dbReference type="ARBA" id="ARBA00078020"/>
    </source>
</evidence>
<dbReference type="NCBIfam" id="TIGR01682">
    <property type="entry name" value="moaD"/>
    <property type="match status" value="1"/>
</dbReference>
<evidence type="ECO:0000256" key="4">
    <source>
        <dbReference type="ARBA" id="ARBA00024200"/>
    </source>
</evidence>
<organism evidence="13 14">
    <name type="scientific">Pontibacillus halophilus JSM 076056 = DSM 19796</name>
    <dbReference type="NCBI Taxonomy" id="1385510"/>
    <lineage>
        <taxon>Bacteria</taxon>
        <taxon>Bacillati</taxon>
        <taxon>Bacillota</taxon>
        <taxon>Bacilli</taxon>
        <taxon>Bacillales</taxon>
        <taxon>Bacillaceae</taxon>
        <taxon>Pontibacillus</taxon>
    </lineage>
</organism>
<keyword evidence="14" id="KW-1185">Reference proteome</keyword>
<dbReference type="InterPro" id="IPR044672">
    <property type="entry name" value="MOCS2A"/>
</dbReference>
<dbReference type="NCBIfam" id="TIGR01687">
    <property type="entry name" value="moaD_arch"/>
    <property type="match status" value="1"/>
</dbReference>
<dbReference type="RefSeq" id="WP_026800212.1">
    <property type="nucleotide sequence ID" value="NZ_AULI01000007.1"/>
</dbReference>
<comment type="pathway">
    <text evidence="1">Cofactor biosynthesis; molybdopterin biosynthesis.</text>
</comment>
<evidence type="ECO:0000313" key="13">
    <source>
        <dbReference type="EMBL" id="KGX92675.1"/>
    </source>
</evidence>
<comment type="subunit">
    <text evidence="7">Heterotetramer of 2 MoaD subunits and 2 MoaE subunits. Forms a stable heterotetrameric complex of 2 MoaD and 2 MoeB during adenylation of MoaD by MoeB. During catalysis MoaD shuttles between the two heterotetrameric complexes.</text>
</comment>
<evidence type="ECO:0000313" key="14">
    <source>
        <dbReference type="Proteomes" id="UP000030528"/>
    </source>
</evidence>
<evidence type="ECO:0000256" key="3">
    <source>
        <dbReference type="ARBA" id="ARBA00023150"/>
    </source>
</evidence>
<dbReference type="Gene3D" id="3.10.20.30">
    <property type="match status" value="1"/>
</dbReference>
<dbReference type="CDD" id="cd00754">
    <property type="entry name" value="Ubl_MoaD"/>
    <property type="match status" value="1"/>
</dbReference>
<dbReference type="PANTHER" id="PTHR33359:SF1">
    <property type="entry name" value="MOLYBDOPTERIN SYNTHASE SULFUR CARRIER SUBUNIT"/>
    <property type="match status" value="1"/>
</dbReference>
<dbReference type="EMBL" id="AVPE01000005">
    <property type="protein sequence ID" value="KGX92675.1"/>
    <property type="molecule type" value="Genomic_DNA"/>
</dbReference>
<comment type="caution">
    <text evidence="13">The sequence shown here is derived from an EMBL/GenBank/DDBJ whole genome shotgun (WGS) entry which is preliminary data.</text>
</comment>
<comment type="similarity">
    <text evidence="4">Belongs to the MoaD family.</text>
</comment>
<evidence type="ECO:0000256" key="2">
    <source>
        <dbReference type="ARBA" id="ARBA00022741"/>
    </source>
</evidence>
<keyword evidence="2" id="KW-0547">Nucleotide-binding</keyword>
<dbReference type="SUPFAM" id="SSF54285">
    <property type="entry name" value="MoaD/ThiS"/>
    <property type="match status" value="1"/>
</dbReference>
<evidence type="ECO:0000256" key="6">
    <source>
        <dbReference type="ARBA" id="ARBA00054425"/>
    </source>
</evidence>
<evidence type="ECO:0000256" key="1">
    <source>
        <dbReference type="ARBA" id="ARBA00005046"/>
    </source>
</evidence>
<dbReference type="PANTHER" id="PTHR33359">
    <property type="entry name" value="MOLYBDOPTERIN SYNTHASE SULFUR CARRIER SUBUNIT"/>
    <property type="match status" value="1"/>
</dbReference>
<dbReference type="InterPro" id="IPR016155">
    <property type="entry name" value="Mopterin_synth/thiamin_S_b"/>
</dbReference>
<proteinExistence type="inferred from homology"/>